<feature type="coiled-coil region" evidence="1">
    <location>
        <begin position="54"/>
        <end position="81"/>
    </location>
</feature>
<gene>
    <name evidence="3" type="ORF">ERYAMS2_00972</name>
    <name evidence="2" type="ORF">ERYAMS_00678</name>
</gene>
<dbReference type="EMBL" id="OW659477">
    <property type="protein sequence ID" value="CAH2761966.1"/>
    <property type="molecule type" value="Genomic_DNA"/>
</dbReference>
<dbReference type="AlphaFoldDB" id="A0AAU9VIS4"/>
<name>A0AAU9VIS4_9FIRM</name>
<dbReference type="Proteomes" id="UP001154111">
    <property type="component" value="Chromosome"/>
</dbReference>
<dbReference type="RefSeq" id="WP_254006316.1">
    <property type="nucleotide sequence ID" value="NZ_OW659477.1"/>
</dbReference>
<evidence type="ECO:0000313" key="2">
    <source>
        <dbReference type="EMBL" id="CAH2761955.1"/>
    </source>
</evidence>
<dbReference type="Proteomes" id="UP001154095">
    <property type="component" value="Chromosome"/>
</dbReference>
<dbReference type="EMBL" id="OW659496">
    <property type="protein sequence ID" value="CAH2761955.1"/>
    <property type="molecule type" value="Genomic_DNA"/>
</dbReference>
<evidence type="ECO:0000256" key="1">
    <source>
        <dbReference type="SAM" id="Coils"/>
    </source>
</evidence>
<accession>A0AAU9VIS4</accession>
<keyword evidence="4" id="KW-1185">Reference proteome</keyword>
<protein>
    <recommendedName>
        <fullName evidence="6">Transposase</fullName>
    </recommendedName>
</protein>
<reference evidence="3" key="1">
    <citation type="submission" date="2022-04" db="EMBL/GenBank/DDBJ databases">
        <authorList>
            <person name="Forde T."/>
        </authorList>
    </citation>
    <scope>NUCLEOTIDE SEQUENCE</scope>
    <source>
        <strain evidence="3">A18Y016a</strain>
        <strain evidence="2">A18Y020d</strain>
    </source>
</reference>
<sequence length="83" mass="9921">MKISICALDLKKVIYSDHSTMNSTYRLMKEYRNRLKSEGFKSIDSRTLPKDWVLEQLKNDFNFSENEIEQINMRLESLEKNSK</sequence>
<organism evidence="3 5">
    <name type="scientific">Erysipelothrix amsterdamensis</name>
    <dbReference type="NCBI Taxonomy" id="2929157"/>
    <lineage>
        <taxon>Bacteria</taxon>
        <taxon>Bacillati</taxon>
        <taxon>Bacillota</taxon>
        <taxon>Erysipelotrichia</taxon>
        <taxon>Erysipelotrichales</taxon>
        <taxon>Erysipelotrichaceae</taxon>
        <taxon>Erysipelothrix</taxon>
    </lineage>
</organism>
<evidence type="ECO:0008006" key="6">
    <source>
        <dbReference type="Google" id="ProtNLM"/>
    </source>
</evidence>
<evidence type="ECO:0000313" key="5">
    <source>
        <dbReference type="Proteomes" id="UP001154111"/>
    </source>
</evidence>
<evidence type="ECO:0000313" key="4">
    <source>
        <dbReference type="Proteomes" id="UP001154095"/>
    </source>
</evidence>
<keyword evidence="1" id="KW-0175">Coiled coil</keyword>
<evidence type="ECO:0000313" key="3">
    <source>
        <dbReference type="EMBL" id="CAH2761966.1"/>
    </source>
</evidence>
<proteinExistence type="predicted"/>